<dbReference type="SUPFAM" id="SSF52833">
    <property type="entry name" value="Thioredoxin-like"/>
    <property type="match status" value="1"/>
</dbReference>
<feature type="domain" description="Spermatogenesis-associated protein 20-like TRX" evidence="1">
    <location>
        <begin position="52"/>
        <end position="213"/>
    </location>
</feature>
<dbReference type="PANTHER" id="PTHR42899">
    <property type="entry name" value="SPERMATOGENESIS-ASSOCIATED PROTEIN 20"/>
    <property type="match status" value="1"/>
</dbReference>
<accession>A0A8C9NLU6</accession>
<reference evidence="2" key="2">
    <citation type="submission" date="2025-09" db="UniProtKB">
        <authorList>
            <consortium name="Ensembl"/>
        </authorList>
    </citation>
    <scope>IDENTIFICATION</scope>
</reference>
<dbReference type="Gene3D" id="1.50.10.10">
    <property type="match status" value="1"/>
</dbReference>
<dbReference type="AlphaFoldDB" id="A0A8C9NLU6"/>
<dbReference type="CDD" id="cd02955">
    <property type="entry name" value="SSP411"/>
    <property type="match status" value="1"/>
</dbReference>
<dbReference type="Proteomes" id="UP000694409">
    <property type="component" value="Unassembled WGS sequence"/>
</dbReference>
<dbReference type="InterPro" id="IPR012341">
    <property type="entry name" value="6hp_glycosidase-like_sf"/>
</dbReference>
<sequence>MRTSSPVPGLPTGHPANSMTYSASLPMPLSSVPAATAALPASASAFPVPRHTNRLINERSPYLLQHAHNPVDWYPWGQEAFDKAKTENKLIFLSVGYSTCHWCHVMEEESFKSKEIGDIMNEHFVCIKVDREERPDVDKVYMTFVQATSGGGGWPMSVWLTPDLKPFAGGTYFPPEDGVHRVGFRTVLLRIAEQWKENKDALLESSQRILEALRHTSEIHVQGQESPPPAEEVMDTCFQQLSRSYDEDYGGFSKSPKFPTPVNLNFLFTYWALHQTTPEGARALQMALHTLKMMAHGGIHDHIGQGFHRYSTDQQWHVPHFEKMLYDQGQLAAIYSRAFQISGDEFFADVVRDILLYVSRDLSDQAGGFYSAEDADSYPTTTSREKREGAFCVWTAKELRALLPDPVEGATEGTTLGDVFMHHYGVEEAGNVDPMKDPHQELKGKNVLIARCPPELTAAQFRLEPGRLSALLQECQQRLSSARAQRPRPHLDTKMLAAWNGLMISGFAQAGATLAEPGYVSRAAQAAAFLRTHLFDPDSGRLLRSCYQGKHNSVEQNAVPIQGFLEDYVFVIQALFDLYEASLEQGWLEWALHLQHMQDKLFWDPKGFAYFSTEGSDPSLLLRLKDDQDGAEPTPNSVAVTNLLRAACYSGHMDWVEKAGKILSAFSERLQKIPITLPEMVRATAVFHRTLKQVVICGDPQGEDTREMLHCVRSVFSPNKVLMVADGDSAGFLYHQLPFLASLERKDGKATAYICSNFTCSLPVTSAQELRGMLSP</sequence>
<dbReference type="InterPro" id="IPR004879">
    <property type="entry name" value="Ssp411-like_TRX"/>
</dbReference>
<dbReference type="InterPro" id="IPR008928">
    <property type="entry name" value="6-hairpin_glycosidase_sf"/>
</dbReference>
<dbReference type="Ensembl" id="ENSSCAT00000023229.1">
    <property type="protein sequence ID" value="ENSSCAP00000020804.1"/>
    <property type="gene ID" value="ENSSCAG00000014964.1"/>
</dbReference>
<protein>
    <submittedName>
        <fullName evidence="2">Spermatosis associated 20</fullName>
    </submittedName>
</protein>
<reference evidence="2" key="1">
    <citation type="submission" date="2025-08" db="UniProtKB">
        <authorList>
            <consortium name="Ensembl"/>
        </authorList>
    </citation>
    <scope>IDENTIFICATION</scope>
</reference>
<organism evidence="2 3">
    <name type="scientific">Serinus canaria</name>
    <name type="common">Island canary</name>
    <name type="synonym">Fringilla canaria</name>
    <dbReference type="NCBI Taxonomy" id="9135"/>
    <lineage>
        <taxon>Eukaryota</taxon>
        <taxon>Metazoa</taxon>
        <taxon>Chordata</taxon>
        <taxon>Craniata</taxon>
        <taxon>Vertebrata</taxon>
        <taxon>Euteleostomi</taxon>
        <taxon>Archelosauria</taxon>
        <taxon>Archosauria</taxon>
        <taxon>Dinosauria</taxon>
        <taxon>Saurischia</taxon>
        <taxon>Theropoda</taxon>
        <taxon>Coelurosauria</taxon>
        <taxon>Aves</taxon>
        <taxon>Neognathae</taxon>
        <taxon>Neoaves</taxon>
        <taxon>Telluraves</taxon>
        <taxon>Australaves</taxon>
        <taxon>Passeriformes</taxon>
        <taxon>Passeroidea</taxon>
        <taxon>Fringillidae</taxon>
        <taxon>Carduelinae</taxon>
        <taxon>Serinus</taxon>
    </lineage>
</organism>
<dbReference type="Pfam" id="PF03190">
    <property type="entry name" value="Thioredox_DsbH"/>
    <property type="match status" value="1"/>
</dbReference>
<dbReference type="Gene3D" id="3.40.30.10">
    <property type="entry name" value="Glutaredoxin"/>
    <property type="match status" value="1"/>
</dbReference>
<proteinExistence type="predicted"/>
<dbReference type="GeneTree" id="ENSGT00390000004836"/>
<dbReference type="GO" id="GO:0005975">
    <property type="term" value="P:carbohydrate metabolic process"/>
    <property type="evidence" value="ECO:0007669"/>
    <property type="project" value="InterPro"/>
</dbReference>
<dbReference type="InterPro" id="IPR024705">
    <property type="entry name" value="Ssp411"/>
</dbReference>
<evidence type="ECO:0000313" key="3">
    <source>
        <dbReference type="Proteomes" id="UP000694409"/>
    </source>
</evidence>
<evidence type="ECO:0000313" key="2">
    <source>
        <dbReference type="Ensembl" id="ENSSCAP00000020804.1"/>
    </source>
</evidence>
<evidence type="ECO:0000259" key="1">
    <source>
        <dbReference type="Pfam" id="PF03190"/>
    </source>
</evidence>
<name>A0A8C9NLU6_SERCA</name>
<keyword evidence="3" id="KW-1185">Reference proteome</keyword>
<dbReference type="InterPro" id="IPR036249">
    <property type="entry name" value="Thioredoxin-like_sf"/>
</dbReference>
<gene>
    <name evidence="2" type="primary">SPATA20</name>
</gene>
<dbReference type="PIRSF" id="PIRSF006402">
    <property type="entry name" value="UCP006402_thioredoxin"/>
    <property type="match status" value="1"/>
</dbReference>
<dbReference type="SUPFAM" id="SSF48208">
    <property type="entry name" value="Six-hairpin glycosidases"/>
    <property type="match status" value="1"/>
</dbReference>
<dbReference type="PANTHER" id="PTHR42899:SF1">
    <property type="entry name" value="SPERMATOGENESIS-ASSOCIATED PROTEIN 20"/>
    <property type="match status" value="1"/>
</dbReference>